<feature type="domain" description="UDP-N-acetylglucosamine 2-epimerase" evidence="2">
    <location>
        <begin position="31"/>
        <end position="358"/>
    </location>
</feature>
<evidence type="ECO:0000313" key="3">
    <source>
        <dbReference type="EMBL" id="MBB4928164.1"/>
    </source>
</evidence>
<name>A0A7W7RA38_KITKI</name>
<comment type="similarity">
    <text evidence="1">Belongs to the UDP-N-acetylglucosamine 2-epimerase family.</text>
</comment>
<dbReference type="EMBL" id="JACHJV010000002">
    <property type="protein sequence ID" value="MBB4928164.1"/>
    <property type="molecule type" value="Genomic_DNA"/>
</dbReference>
<organism evidence="3 4">
    <name type="scientific">Kitasatospora kifunensis</name>
    <name type="common">Streptomyces kifunensis</name>
    <dbReference type="NCBI Taxonomy" id="58351"/>
    <lineage>
        <taxon>Bacteria</taxon>
        <taxon>Bacillati</taxon>
        <taxon>Actinomycetota</taxon>
        <taxon>Actinomycetes</taxon>
        <taxon>Kitasatosporales</taxon>
        <taxon>Streptomycetaceae</taxon>
        <taxon>Kitasatospora</taxon>
    </lineage>
</organism>
<evidence type="ECO:0000259" key="2">
    <source>
        <dbReference type="Pfam" id="PF02350"/>
    </source>
</evidence>
<dbReference type="PANTHER" id="PTHR43174">
    <property type="entry name" value="UDP-N-ACETYLGLUCOSAMINE 2-EPIMERASE"/>
    <property type="match status" value="1"/>
</dbReference>
<dbReference type="CDD" id="cd03786">
    <property type="entry name" value="GTB_UDP-GlcNAc_2-Epimerase"/>
    <property type="match status" value="1"/>
</dbReference>
<evidence type="ECO:0000313" key="4">
    <source>
        <dbReference type="Proteomes" id="UP000540506"/>
    </source>
</evidence>
<accession>A0A7W7RA38</accession>
<gene>
    <name evidence="3" type="ORF">FHR34_007259</name>
</gene>
<keyword evidence="4" id="KW-1185">Reference proteome</keyword>
<dbReference type="NCBIfam" id="TIGR00236">
    <property type="entry name" value="wecB"/>
    <property type="match status" value="1"/>
</dbReference>
<proteinExistence type="inferred from homology"/>
<dbReference type="Gene3D" id="3.40.50.2000">
    <property type="entry name" value="Glycogen Phosphorylase B"/>
    <property type="match status" value="2"/>
</dbReference>
<dbReference type="Pfam" id="PF02350">
    <property type="entry name" value="Epimerase_2"/>
    <property type="match status" value="1"/>
</dbReference>
<dbReference type="Proteomes" id="UP000540506">
    <property type="component" value="Unassembled WGS sequence"/>
</dbReference>
<dbReference type="InterPro" id="IPR003331">
    <property type="entry name" value="UDP_GlcNAc_Epimerase_2_dom"/>
</dbReference>
<sequence length="387" mass="42087">MANRHEVAVVLGTRPEIIKLAGVVRTLGETARVIFTAQHYQDDLSDVFFRSLGLPQPYLSLAGIGGASRGMQIAQGVDQLVQHFETQRPHLVIVQGDTNATSAGAQAANYCGIPLLHVEAGLRSYDRDMPEEINRKVVSVMADVHCAPTVCNANNLLAEGILPAQIRVTGNTIVEATWDAIPNAEVSSAVMSTYGVDGDDFILATIHRPENTDSALRLAKILRELVALPYPVIFPVHPRTAARVREFGLDHLIDRLRPVLPLDRTTFLTLARSARLLISDSGGVLEECTILKKPLVVVRKSTERPEAISTGFAVRVTADEGILDQVSRILADPGLCEVLKRVPSPYGDGKATERIAGIATAMVRGEMPPFTDLDSLGLEYEQPYVYQ</sequence>
<dbReference type="RefSeq" id="WP_184945123.1">
    <property type="nucleotide sequence ID" value="NZ_JACHJV010000002.1"/>
</dbReference>
<dbReference type="PANTHER" id="PTHR43174:SF1">
    <property type="entry name" value="UDP-N-ACETYLGLUCOSAMINE 2-EPIMERASE"/>
    <property type="match status" value="1"/>
</dbReference>
<comment type="caution">
    <text evidence="3">The sequence shown here is derived from an EMBL/GenBank/DDBJ whole genome shotgun (WGS) entry which is preliminary data.</text>
</comment>
<keyword evidence="1 3" id="KW-0413">Isomerase</keyword>
<dbReference type="EC" id="5.1.3.14" evidence="3"/>
<dbReference type="AlphaFoldDB" id="A0A7W7RA38"/>
<evidence type="ECO:0000256" key="1">
    <source>
        <dbReference type="RuleBase" id="RU003513"/>
    </source>
</evidence>
<protein>
    <submittedName>
        <fullName evidence="3">UDP-N-acetylglucosamine 2-epimerase (Non-hydrolyzing)</fullName>
        <ecNumber evidence="3">5.1.3.14</ecNumber>
    </submittedName>
</protein>
<dbReference type="InterPro" id="IPR029767">
    <property type="entry name" value="WecB-like"/>
</dbReference>
<reference evidence="3 4" key="1">
    <citation type="submission" date="2020-08" db="EMBL/GenBank/DDBJ databases">
        <title>Sequencing the genomes of 1000 actinobacteria strains.</title>
        <authorList>
            <person name="Klenk H.-P."/>
        </authorList>
    </citation>
    <scope>NUCLEOTIDE SEQUENCE [LARGE SCALE GENOMIC DNA]</scope>
    <source>
        <strain evidence="3 4">DSM 41654</strain>
    </source>
</reference>
<dbReference type="SUPFAM" id="SSF53756">
    <property type="entry name" value="UDP-Glycosyltransferase/glycogen phosphorylase"/>
    <property type="match status" value="1"/>
</dbReference>
<dbReference type="GO" id="GO:0008761">
    <property type="term" value="F:UDP-N-acetylglucosamine 2-epimerase activity"/>
    <property type="evidence" value="ECO:0007669"/>
    <property type="project" value="UniProtKB-EC"/>
</dbReference>